<name>A0AAV0N300_9ROSI</name>
<dbReference type="InterPro" id="IPR025423">
    <property type="entry name" value="TMEM205-like"/>
</dbReference>
<feature type="transmembrane region" description="Helical" evidence="6">
    <location>
        <begin position="55"/>
        <end position="76"/>
    </location>
</feature>
<feature type="compositionally biased region" description="Acidic residues" evidence="5">
    <location>
        <begin position="143"/>
        <end position="155"/>
    </location>
</feature>
<dbReference type="GO" id="GO:0016020">
    <property type="term" value="C:membrane"/>
    <property type="evidence" value="ECO:0007669"/>
    <property type="project" value="UniProtKB-SubCell"/>
</dbReference>
<proteinExistence type="predicted"/>
<dbReference type="Pfam" id="PF13664">
    <property type="entry name" value="DUF4149"/>
    <property type="match status" value="1"/>
</dbReference>
<feature type="compositionally biased region" description="Low complexity" evidence="5">
    <location>
        <begin position="133"/>
        <end position="142"/>
    </location>
</feature>
<evidence type="ECO:0000313" key="8">
    <source>
        <dbReference type="EMBL" id="CAI0453016.1"/>
    </source>
</evidence>
<protein>
    <recommendedName>
        <fullName evidence="7">TMEM205-like domain-containing protein</fullName>
    </recommendedName>
</protein>
<keyword evidence="9" id="KW-1185">Reference proteome</keyword>
<evidence type="ECO:0000256" key="4">
    <source>
        <dbReference type="ARBA" id="ARBA00023136"/>
    </source>
</evidence>
<feature type="transmembrane region" description="Helical" evidence="6">
    <location>
        <begin position="88"/>
        <end position="108"/>
    </location>
</feature>
<dbReference type="PANTHER" id="PTHR47652:SF3">
    <property type="entry name" value="MITOCHONDRIAL IMPORT INNER MEMBRANE TRANSLOCASE SUBUNIT TIM44"/>
    <property type="match status" value="1"/>
</dbReference>
<keyword evidence="3 6" id="KW-1133">Transmembrane helix</keyword>
<dbReference type="PANTHER" id="PTHR47652">
    <property type="entry name" value="MITOCHONDRIAL IMPORT INNER MEMBRANE TRANSLOCASE SUBUNIT TIM44"/>
    <property type="match status" value="1"/>
</dbReference>
<gene>
    <name evidence="8" type="ORF">LITE_LOCUS31434</name>
</gene>
<feature type="transmembrane region" description="Helical" evidence="6">
    <location>
        <begin position="176"/>
        <end position="200"/>
    </location>
</feature>
<evidence type="ECO:0000256" key="1">
    <source>
        <dbReference type="ARBA" id="ARBA00004370"/>
    </source>
</evidence>
<organism evidence="8 9">
    <name type="scientific">Linum tenue</name>
    <dbReference type="NCBI Taxonomy" id="586396"/>
    <lineage>
        <taxon>Eukaryota</taxon>
        <taxon>Viridiplantae</taxon>
        <taxon>Streptophyta</taxon>
        <taxon>Embryophyta</taxon>
        <taxon>Tracheophyta</taxon>
        <taxon>Spermatophyta</taxon>
        <taxon>Magnoliopsida</taxon>
        <taxon>eudicotyledons</taxon>
        <taxon>Gunneridae</taxon>
        <taxon>Pentapetalae</taxon>
        <taxon>rosids</taxon>
        <taxon>fabids</taxon>
        <taxon>Malpighiales</taxon>
        <taxon>Linaceae</taxon>
        <taxon>Linum</taxon>
    </lineage>
</organism>
<feature type="domain" description="TMEM205-like" evidence="7">
    <location>
        <begin position="18"/>
        <end position="120"/>
    </location>
</feature>
<evidence type="ECO:0000259" key="7">
    <source>
        <dbReference type="Pfam" id="PF13664"/>
    </source>
</evidence>
<comment type="subcellular location">
    <subcellularLocation>
        <location evidence="1">Membrane</location>
    </subcellularLocation>
</comment>
<evidence type="ECO:0000256" key="5">
    <source>
        <dbReference type="SAM" id="MobiDB-lite"/>
    </source>
</evidence>
<keyword evidence="4 6" id="KW-0472">Membrane</keyword>
<evidence type="ECO:0000256" key="3">
    <source>
        <dbReference type="ARBA" id="ARBA00022989"/>
    </source>
</evidence>
<evidence type="ECO:0000256" key="2">
    <source>
        <dbReference type="ARBA" id="ARBA00022692"/>
    </source>
</evidence>
<dbReference type="EMBL" id="CAMGYJ010000007">
    <property type="protein sequence ID" value="CAI0453016.1"/>
    <property type="molecule type" value="Genomic_DNA"/>
</dbReference>
<feature type="region of interest" description="Disordered" evidence="5">
    <location>
        <begin position="127"/>
        <end position="159"/>
    </location>
</feature>
<dbReference type="Proteomes" id="UP001154282">
    <property type="component" value="Unassembled WGS sequence"/>
</dbReference>
<evidence type="ECO:0000313" key="9">
    <source>
        <dbReference type="Proteomes" id="UP001154282"/>
    </source>
</evidence>
<sequence>MGRIAAAGKSLAGALSLLGLSTAFGTSVWVTFISSYVLANVLPRQQFGVVQSKVYPVYFQAMGLSTGLALLGHLLGRGSNFVSAKSEMLQAFNLVAAIALVVVNGMYIEPLATKAMFERMRIEKEEGRGRGADAGPAAAGAELAEEDAEEKEEEETNSRLSRLNSRVKRLNSYSSWLNILALMALTWHLVHLGHALHAVAS</sequence>
<evidence type="ECO:0000256" key="6">
    <source>
        <dbReference type="SAM" id="Phobius"/>
    </source>
</evidence>
<keyword evidence="2 6" id="KW-0812">Transmembrane</keyword>
<dbReference type="AlphaFoldDB" id="A0AAV0N300"/>
<accession>A0AAV0N300</accession>
<reference evidence="8" key="1">
    <citation type="submission" date="2022-08" db="EMBL/GenBank/DDBJ databases">
        <authorList>
            <person name="Gutierrez-Valencia J."/>
        </authorList>
    </citation>
    <scope>NUCLEOTIDE SEQUENCE</scope>
</reference>
<comment type="caution">
    <text evidence="8">The sequence shown here is derived from an EMBL/GenBank/DDBJ whole genome shotgun (WGS) entry which is preliminary data.</text>
</comment>